<dbReference type="SUPFAM" id="SSF63999">
    <property type="entry name" value="Thiamin pyrophosphokinase, catalytic domain"/>
    <property type="match status" value="1"/>
</dbReference>
<keyword evidence="1" id="KW-0808">Transferase</keyword>
<dbReference type="InterPro" id="IPR047795">
    <property type="entry name" value="Put_SteA-like"/>
</dbReference>
<reference evidence="7 8" key="1">
    <citation type="submission" date="2020-05" db="EMBL/GenBank/DDBJ databases">
        <title>Actinomyces sp. zg-325.</title>
        <authorList>
            <person name="Yang C."/>
        </authorList>
    </citation>
    <scope>NUCLEOTIDE SEQUENCE [LARGE SCALE GENOMIC DNA]</scope>
    <source>
        <strain evidence="8">zg-325</strain>
    </source>
</reference>
<keyword evidence="5" id="KW-1133">Transmembrane helix</keyword>
<sequence>MRFPFHKHSSPDGQPVGVVRVDARTKDLVKRLNPGDIAVIDHSDLDRVAAESLVEKRPAAVLNAAPSVSGRYPNLGPGILVDAGIPLVDGLGADIMRLREGDRITVTDGAVRLEGEEAIVAEGTVQTPASVEASMEAAKEGLAVQLEAFAGNTMEYMKRERDLLLNGIGMPEIRTSMAGKHVLVVVRGYSYKEDLKALRAYIRDCKPVIIGVDGGADAVIEAGFKPTMIVGDMDSVSDKALRSGAEIVVHAYRDGHAPGLARVEALGVDHVVFSATGTSEDIAMLMADEADAELIVALGTHATLLEFLDKGRAGMSSTFLTRLKVGGRLIDAKGVSRLYRTRISSWHLFFLALAGLLALWAALQSTPAGQTFLGLFGATWDDFINFLRSLVGLSPATPSL</sequence>
<gene>
    <name evidence="7" type="ORF">HPC72_06105</name>
</gene>
<dbReference type="RefSeq" id="WP_159524625.1">
    <property type="nucleotide sequence ID" value="NZ_CP053642.1"/>
</dbReference>
<dbReference type="GO" id="GO:0004788">
    <property type="term" value="F:thiamine diphosphokinase activity"/>
    <property type="evidence" value="ECO:0007669"/>
    <property type="project" value="InterPro"/>
</dbReference>
<evidence type="ECO:0000256" key="1">
    <source>
        <dbReference type="ARBA" id="ARBA00022679"/>
    </source>
</evidence>
<keyword evidence="3" id="KW-0418">Kinase</keyword>
<organism evidence="7 8">
    <name type="scientific">Actinomyces marmotae</name>
    <dbReference type="NCBI Taxonomy" id="2737173"/>
    <lineage>
        <taxon>Bacteria</taxon>
        <taxon>Bacillati</taxon>
        <taxon>Actinomycetota</taxon>
        <taxon>Actinomycetes</taxon>
        <taxon>Actinomycetales</taxon>
        <taxon>Actinomycetaceae</taxon>
        <taxon>Actinomyces</taxon>
    </lineage>
</organism>
<evidence type="ECO:0000256" key="2">
    <source>
        <dbReference type="ARBA" id="ARBA00022741"/>
    </source>
</evidence>
<protein>
    <recommendedName>
        <fullName evidence="6">SteA-like C-terminal domain-containing protein</fullName>
    </recommendedName>
</protein>
<dbReference type="EMBL" id="CP053642">
    <property type="protein sequence ID" value="QKD79871.1"/>
    <property type="molecule type" value="Genomic_DNA"/>
</dbReference>
<dbReference type="Pfam" id="PF12555">
    <property type="entry name" value="SteA-like_C"/>
    <property type="match status" value="1"/>
</dbReference>
<dbReference type="GO" id="GO:0005524">
    <property type="term" value="F:ATP binding"/>
    <property type="evidence" value="ECO:0007669"/>
    <property type="project" value="UniProtKB-KW"/>
</dbReference>
<dbReference type="Gene3D" id="3.40.50.10240">
    <property type="entry name" value="Thiamin pyrophosphokinase, catalytic domain"/>
    <property type="match status" value="1"/>
</dbReference>
<keyword evidence="4" id="KW-0067">ATP-binding</keyword>
<evidence type="ECO:0000256" key="4">
    <source>
        <dbReference type="ARBA" id="ARBA00022840"/>
    </source>
</evidence>
<keyword evidence="5" id="KW-0472">Membrane</keyword>
<dbReference type="GO" id="GO:0016301">
    <property type="term" value="F:kinase activity"/>
    <property type="evidence" value="ECO:0007669"/>
    <property type="project" value="UniProtKB-KW"/>
</dbReference>
<evidence type="ECO:0000256" key="5">
    <source>
        <dbReference type="SAM" id="Phobius"/>
    </source>
</evidence>
<dbReference type="NCBIfam" id="NF040608">
    <property type="entry name" value="division_SteA"/>
    <property type="match status" value="1"/>
</dbReference>
<feature type="transmembrane region" description="Helical" evidence="5">
    <location>
        <begin position="346"/>
        <end position="363"/>
    </location>
</feature>
<evidence type="ECO:0000256" key="3">
    <source>
        <dbReference type="ARBA" id="ARBA00022777"/>
    </source>
</evidence>
<evidence type="ECO:0000313" key="7">
    <source>
        <dbReference type="EMBL" id="QKD79871.1"/>
    </source>
</evidence>
<keyword evidence="8" id="KW-1185">Reference proteome</keyword>
<dbReference type="Proteomes" id="UP000504752">
    <property type="component" value="Chromosome"/>
</dbReference>
<feature type="domain" description="SteA-like C-terminal" evidence="6">
    <location>
        <begin position="333"/>
        <end position="384"/>
    </location>
</feature>
<dbReference type="InterPro" id="IPR022215">
    <property type="entry name" value="SteA-like_C"/>
</dbReference>
<keyword evidence="5" id="KW-0812">Transmembrane</keyword>
<dbReference type="GO" id="GO:0009229">
    <property type="term" value="P:thiamine diphosphate biosynthetic process"/>
    <property type="evidence" value="ECO:0007669"/>
    <property type="project" value="InterPro"/>
</dbReference>
<proteinExistence type="predicted"/>
<dbReference type="AlphaFoldDB" id="A0A6M8B8Y4"/>
<keyword evidence="2" id="KW-0547">Nucleotide-binding</keyword>
<dbReference type="InterPro" id="IPR036759">
    <property type="entry name" value="TPK_catalytic_sf"/>
</dbReference>
<evidence type="ECO:0000313" key="8">
    <source>
        <dbReference type="Proteomes" id="UP000504752"/>
    </source>
</evidence>
<accession>A0A6M8B8Y4</accession>
<evidence type="ECO:0000259" key="6">
    <source>
        <dbReference type="Pfam" id="PF12555"/>
    </source>
</evidence>
<dbReference type="KEGG" id="amam:HPC72_06105"/>
<name>A0A6M8B8Y4_9ACTO</name>